<protein>
    <submittedName>
        <fullName evidence="2">Uncharacterized protein</fullName>
    </submittedName>
</protein>
<proteinExistence type="predicted"/>
<dbReference type="EMBL" id="JANPWB010000010">
    <property type="protein sequence ID" value="KAJ1146105.1"/>
    <property type="molecule type" value="Genomic_DNA"/>
</dbReference>
<reference evidence="2" key="1">
    <citation type="journal article" date="2022" name="bioRxiv">
        <title>Sequencing and chromosome-scale assembly of the giantPleurodeles waltlgenome.</title>
        <authorList>
            <person name="Brown T."/>
            <person name="Elewa A."/>
            <person name="Iarovenko S."/>
            <person name="Subramanian E."/>
            <person name="Araus A.J."/>
            <person name="Petzold A."/>
            <person name="Susuki M."/>
            <person name="Suzuki K.-i.T."/>
            <person name="Hayashi T."/>
            <person name="Toyoda A."/>
            <person name="Oliveira C."/>
            <person name="Osipova E."/>
            <person name="Leigh N.D."/>
            <person name="Simon A."/>
            <person name="Yun M.H."/>
        </authorList>
    </citation>
    <scope>NUCLEOTIDE SEQUENCE</scope>
    <source>
        <strain evidence="2">20211129_DDA</strain>
        <tissue evidence="2">Liver</tissue>
    </source>
</reference>
<evidence type="ECO:0000313" key="2">
    <source>
        <dbReference type="EMBL" id="KAJ1146105.1"/>
    </source>
</evidence>
<keyword evidence="3" id="KW-1185">Reference proteome</keyword>
<gene>
    <name evidence="2" type="ORF">NDU88_012387</name>
</gene>
<evidence type="ECO:0000256" key="1">
    <source>
        <dbReference type="SAM" id="MobiDB-lite"/>
    </source>
</evidence>
<accession>A0AAV7R610</accession>
<evidence type="ECO:0000313" key="3">
    <source>
        <dbReference type="Proteomes" id="UP001066276"/>
    </source>
</evidence>
<sequence length="109" mass="11360">MAPAARTLDQAPELPSPGGGRRKKAWPRAGNAAGGALHGSCPRVPSSEGRARARPPTHTALAGSGTLYFLVSSTSGNVKAQEKAHFPVSLWSVEIEEGQRSAGSSWEQI</sequence>
<feature type="region of interest" description="Disordered" evidence="1">
    <location>
        <begin position="1"/>
        <end position="59"/>
    </location>
</feature>
<organism evidence="2 3">
    <name type="scientific">Pleurodeles waltl</name>
    <name type="common">Iberian ribbed newt</name>
    <dbReference type="NCBI Taxonomy" id="8319"/>
    <lineage>
        <taxon>Eukaryota</taxon>
        <taxon>Metazoa</taxon>
        <taxon>Chordata</taxon>
        <taxon>Craniata</taxon>
        <taxon>Vertebrata</taxon>
        <taxon>Euteleostomi</taxon>
        <taxon>Amphibia</taxon>
        <taxon>Batrachia</taxon>
        <taxon>Caudata</taxon>
        <taxon>Salamandroidea</taxon>
        <taxon>Salamandridae</taxon>
        <taxon>Pleurodelinae</taxon>
        <taxon>Pleurodeles</taxon>
    </lineage>
</organism>
<comment type="caution">
    <text evidence="2">The sequence shown here is derived from an EMBL/GenBank/DDBJ whole genome shotgun (WGS) entry which is preliminary data.</text>
</comment>
<dbReference type="AlphaFoldDB" id="A0AAV7R610"/>
<dbReference type="Proteomes" id="UP001066276">
    <property type="component" value="Chromosome 6"/>
</dbReference>
<name>A0AAV7R610_PLEWA</name>